<dbReference type="RefSeq" id="WP_006886663.1">
    <property type="nucleotide sequence ID" value="NZ_AFVJ01000024.1"/>
</dbReference>
<dbReference type="GeneID" id="65653500"/>
<sequence>MIKHVWSLTREAKKNWGKIESVSYDYNGNIITSHSYSLNNNIPLVVFCVGDDVYYLTSKSIRKNRQKQYSEVVLYNQRTNKYSYVETNNVHIMKREDFFSIFERDDIDKLLDYNEADLNNLFGMLGNQLYSGTLHIQGLSKKDYWVFPNKDFKTMKAYQYLLHFDELISALNSLEFNKLREYTTNLKDDEKWLEENCKDYIPLRKIKDWDLNECKYRLRNNDITKINYRPDYQNLYKDDWNYEQEEAKQQNKKKEENEKNRISRKMT</sequence>
<dbReference type="Proteomes" id="UP000005055">
    <property type="component" value="Unassembled WGS sequence"/>
</dbReference>
<organism evidence="2 3">
    <name type="scientific">Mycoplasmopsis anatis 1340</name>
    <dbReference type="NCBI Taxonomy" id="1034808"/>
    <lineage>
        <taxon>Bacteria</taxon>
        <taxon>Bacillati</taxon>
        <taxon>Mycoplasmatota</taxon>
        <taxon>Mycoplasmoidales</taxon>
        <taxon>Metamycoplasmataceae</taxon>
        <taxon>Mycoplasmopsis</taxon>
    </lineage>
</organism>
<reference evidence="2 3" key="1">
    <citation type="journal article" date="2011" name="J. Bacteriol.">
        <title>Genome Sequence of Duck Pathogen Mycoplasma anatis Strain 1340.</title>
        <authorList>
            <person name="Guo Z."/>
            <person name="Chen P."/>
            <person name="Ren P."/>
            <person name="Kuang S."/>
            <person name="Zhou Z."/>
            <person name="Li Z."/>
            <person name="Liu M."/>
            <person name="Shi D."/>
            <person name="Xiao Y."/>
            <person name="Wang X."/>
            <person name="Zhou R."/>
            <person name="Jin H."/>
            <person name="Bi D."/>
        </authorList>
    </citation>
    <scope>NUCLEOTIDE SEQUENCE [LARGE SCALE GENOMIC DNA]</scope>
    <source>
        <strain evidence="2 3">1340</strain>
    </source>
</reference>
<feature type="compositionally biased region" description="Basic and acidic residues" evidence="1">
    <location>
        <begin position="246"/>
        <end position="261"/>
    </location>
</feature>
<protein>
    <submittedName>
        <fullName evidence="2">Uncharacterized protein</fullName>
    </submittedName>
</protein>
<accession>F9QDU2</accession>
<gene>
    <name evidence="2" type="ORF">GIG_02838</name>
</gene>
<dbReference type="NCBIfam" id="NF045891">
    <property type="entry name" value="ICE_Mbov_0400"/>
    <property type="match status" value="1"/>
</dbReference>
<dbReference type="AlphaFoldDB" id="F9QDU2"/>
<feature type="region of interest" description="Disordered" evidence="1">
    <location>
        <begin position="246"/>
        <end position="267"/>
    </location>
</feature>
<evidence type="ECO:0000313" key="3">
    <source>
        <dbReference type="Proteomes" id="UP000005055"/>
    </source>
</evidence>
<dbReference type="EMBL" id="AFVJ01000024">
    <property type="protein sequence ID" value="EGS29119.1"/>
    <property type="molecule type" value="Genomic_DNA"/>
</dbReference>
<evidence type="ECO:0000313" key="2">
    <source>
        <dbReference type="EMBL" id="EGS29119.1"/>
    </source>
</evidence>
<evidence type="ECO:0000256" key="1">
    <source>
        <dbReference type="SAM" id="MobiDB-lite"/>
    </source>
</evidence>
<dbReference type="STRING" id="1034808.GIG_02838"/>
<keyword evidence="3" id="KW-1185">Reference proteome</keyword>
<comment type="caution">
    <text evidence="2">The sequence shown here is derived from an EMBL/GenBank/DDBJ whole genome shotgun (WGS) entry which is preliminary data.</text>
</comment>
<name>F9QDU2_9BACT</name>
<proteinExistence type="predicted"/>